<organism evidence="2 3">
    <name type="scientific">Desmophyllum pertusum</name>
    <dbReference type="NCBI Taxonomy" id="174260"/>
    <lineage>
        <taxon>Eukaryota</taxon>
        <taxon>Metazoa</taxon>
        <taxon>Cnidaria</taxon>
        <taxon>Anthozoa</taxon>
        <taxon>Hexacorallia</taxon>
        <taxon>Scleractinia</taxon>
        <taxon>Caryophylliina</taxon>
        <taxon>Caryophylliidae</taxon>
        <taxon>Desmophyllum</taxon>
    </lineage>
</organism>
<dbReference type="InterPro" id="IPR036397">
    <property type="entry name" value="RNaseH_sf"/>
</dbReference>
<dbReference type="GO" id="GO:0015074">
    <property type="term" value="P:DNA integration"/>
    <property type="evidence" value="ECO:0007669"/>
    <property type="project" value="InterPro"/>
</dbReference>
<dbReference type="Gene3D" id="3.30.420.10">
    <property type="entry name" value="Ribonuclease H-like superfamily/Ribonuclease H"/>
    <property type="match status" value="1"/>
</dbReference>
<protein>
    <recommendedName>
        <fullName evidence="1">Integrase catalytic domain-containing protein</fullName>
    </recommendedName>
</protein>
<dbReference type="AlphaFoldDB" id="A0A9W9Z130"/>
<sequence>MAARHRSSRVVLRERNERGFALFLRNLKSVLNILVNIGEQELETDILIETRCRLVDASGTLSFLMSDIESGVTNATGLPSSALRDPVQNLKLSLTQLIALLSNESESRNNADFYDALDVSYSAPLNLAQPGRGRKRYEITKDQAIAGILQVSVSTLQRRRKEFGLSDSVSTYSDISDDELDEIYKSITGSSTTGLLNTPNIGRRRFIGALRSRGLNVQRWRISECLRRVDPVGTALRWRMTIHRRKYYVPTPNSLWHIDSGHKLIRYKLITHVCIDGKTRLILYAACRNNNKAETVLSLFQNAVQGWGLPSRVRCDYGMENYHVAAYMMQHRGPGRGSIITGSSVHNSRVERTHRDVYSGVLVFYARIFGQLEDEGNLDVLDDLHIFSLHHVYIPRIQNSLEELVRQMNNRPVSTERNQSPHQMWERGMLQNFHSGHTALSETEIEHFGVDPNGVLAVEDEDYQVEISPPLISLPDEQLPQLPDPLSDDGNGGKDLYLQCIEIINMFLTSS</sequence>
<reference evidence="2" key="1">
    <citation type="submission" date="2023-01" db="EMBL/GenBank/DDBJ databases">
        <title>Genome assembly of the deep-sea coral Lophelia pertusa.</title>
        <authorList>
            <person name="Herrera S."/>
            <person name="Cordes E."/>
        </authorList>
    </citation>
    <scope>NUCLEOTIDE SEQUENCE</scope>
    <source>
        <strain evidence="2">USNM1676648</strain>
        <tissue evidence="2">Polyp</tissue>
    </source>
</reference>
<dbReference type="Pfam" id="PF24764">
    <property type="entry name" value="rva_4"/>
    <property type="match status" value="1"/>
</dbReference>
<accession>A0A9W9Z130</accession>
<feature type="domain" description="Integrase catalytic" evidence="1">
    <location>
        <begin position="248"/>
        <end position="429"/>
    </location>
</feature>
<proteinExistence type="predicted"/>
<dbReference type="InterPro" id="IPR001584">
    <property type="entry name" value="Integrase_cat-core"/>
</dbReference>
<dbReference type="OrthoDB" id="5964112at2759"/>
<comment type="caution">
    <text evidence="2">The sequence shown here is derived from an EMBL/GenBank/DDBJ whole genome shotgun (WGS) entry which is preliminary data.</text>
</comment>
<evidence type="ECO:0000259" key="1">
    <source>
        <dbReference type="PROSITE" id="PS50994"/>
    </source>
</evidence>
<dbReference type="GO" id="GO:0003676">
    <property type="term" value="F:nucleic acid binding"/>
    <property type="evidence" value="ECO:0007669"/>
    <property type="project" value="InterPro"/>
</dbReference>
<dbReference type="PROSITE" id="PS50994">
    <property type="entry name" value="INTEGRASE"/>
    <property type="match status" value="1"/>
</dbReference>
<evidence type="ECO:0000313" key="3">
    <source>
        <dbReference type="Proteomes" id="UP001163046"/>
    </source>
</evidence>
<dbReference type="SUPFAM" id="SSF53098">
    <property type="entry name" value="Ribonuclease H-like"/>
    <property type="match status" value="1"/>
</dbReference>
<dbReference type="InterPro" id="IPR012337">
    <property type="entry name" value="RNaseH-like_sf"/>
</dbReference>
<dbReference type="Proteomes" id="UP001163046">
    <property type="component" value="Unassembled WGS sequence"/>
</dbReference>
<dbReference type="EMBL" id="MU826842">
    <property type="protein sequence ID" value="KAJ7371738.1"/>
    <property type="molecule type" value="Genomic_DNA"/>
</dbReference>
<keyword evidence="3" id="KW-1185">Reference proteome</keyword>
<dbReference type="InterPro" id="IPR058913">
    <property type="entry name" value="Integrase_dom_put"/>
</dbReference>
<gene>
    <name evidence="2" type="ORF">OS493_023075</name>
</gene>
<dbReference type="PANTHER" id="PTHR46791">
    <property type="entry name" value="EXPRESSED PROTEIN"/>
    <property type="match status" value="1"/>
</dbReference>
<evidence type="ECO:0000313" key="2">
    <source>
        <dbReference type="EMBL" id="KAJ7371738.1"/>
    </source>
</evidence>
<dbReference type="PANTHER" id="PTHR46791:SF4">
    <property type="match status" value="1"/>
</dbReference>
<name>A0A9W9Z130_9CNID</name>